<keyword evidence="2" id="KW-1185">Reference proteome</keyword>
<sequence>MKDINAFLYGKVVARKMRAIENALKALEHKHQDYFASQKSRYAAEGEARIATLAEFVQPQWVNMQPMLWVDPALPATIAAECTACFDAAIS</sequence>
<evidence type="ECO:0000313" key="2">
    <source>
        <dbReference type="Proteomes" id="UP001597197"/>
    </source>
</evidence>
<dbReference type="Proteomes" id="UP001597197">
    <property type="component" value="Unassembled WGS sequence"/>
</dbReference>
<evidence type="ECO:0000313" key="1">
    <source>
        <dbReference type="EMBL" id="MFD1874577.1"/>
    </source>
</evidence>
<dbReference type="EMBL" id="JBHUFD010000018">
    <property type="protein sequence ID" value="MFD1874577.1"/>
    <property type="molecule type" value="Genomic_DNA"/>
</dbReference>
<proteinExistence type="predicted"/>
<name>A0ABW4QY91_9BACT</name>
<accession>A0ABW4QY91</accession>
<organism evidence="1 2">
    <name type="scientific">Hymenobacter bucti</name>
    <dbReference type="NCBI Taxonomy" id="1844114"/>
    <lineage>
        <taxon>Bacteria</taxon>
        <taxon>Pseudomonadati</taxon>
        <taxon>Bacteroidota</taxon>
        <taxon>Cytophagia</taxon>
        <taxon>Cytophagales</taxon>
        <taxon>Hymenobacteraceae</taxon>
        <taxon>Hymenobacter</taxon>
    </lineage>
</organism>
<reference evidence="2" key="1">
    <citation type="journal article" date="2019" name="Int. J. Syst. Evol. Microbiol.">
        <title>The Global Catalogue of Microorganisms (GCM) 10K type strain sequencing project: providing services to taxonomists for standard genome sequencing and annotation.</title>
        <authorList>
            <consortium name="The Broad Institute Genomics Platform"/>
            <consortium name="The Broad Institute Genome Sequencing Center for Infectious Disease"/>
            <person name="Wu L."/>
            <person name="Ma J."/>
        </authorList>
    </citation>
    <scope>NUCLEOTIDE SEQUENCE [LARGE SCALE GENOMIC DNA]</scope>
    <source>
        <strain evidence="2">CGMCC 1.15795</strain>
    </source>
</reference>
<gene>
    <name evidence="1" type="ORF">ACFSDX_19225</name>
</gene>
<dbReference type="RefSeq" id="WP_382316501.1">
    <property type="nucleotide sequence ID" value="NZ_JBHUFD010000018.1"/>
</dbReference>
<protein>
    <submittedName>
        <fullName evidence="1">Uncharacterized protein</fullName>
    </submittedName>
</protein>
<comment type="caution">
    <text evidence="1">The sequence shown here is derived from an EMBL/GenBank/DDBJ whole genome shotgun (WGS) entry which is preliminary data.</text>
</comment>